<dbReference type="AlphaFoldDB" id="A0A2H1V3N9"/>
<proteinExistence type="predicted"/>
<organism evidence="1">
    <name type="scientific">Spodoptera frugiperda</name>
    <name type="common">Fall armyworm</name>
    <dbReference type="NCBI Taxonomy" id="7108"/>
    <lineage>
        <taxon>Eukaryota</taxon>
        <taxon>Metazoa</taxon>
        <taxon>Ecdysozoa</taxon>
        <taxon>Arthropoda</taxon>
        <taxon>Hexapoda</taxon>
        <taxon>Insecta</taxon>
        <taxon>Pterygota</taxon>
        <taxon>Neoptera</taxon>
        <taxon>Endopterygota</taxon>
        <taxon>Lepidoptera</taxon>
        <taxon>Glossata</taxon>
        <taxon>Ditrysia</taxon>
        <taxon>Noctuoidea</taxon>
        <taxon>Noctuidae</taxon>
        <taxon>Amphipyrinae</taxon>
        <taxon>Spodoptera</taxon>
    </lineage>
</organism>
<dbReference type="EMBL" id="ODYU01000537">
    <property type="protein sequence ID" value="SOQ35460.1"/>
    <property type="molecule type" value="Genomic_DNA"/>
</dbReference>
<evidence type="ECO:0000313" key="1">
    <source>
        <dbReference type="EMBL" id="SOQ35460.1"/>
    </source>
</evidence>
<reference evidence="1" key="1">
    <citation type="submission" date="2016-07" db="EMBL/GenBank/DDBJ databases">
        <authorList>
            <person name="Bretaudeau A."/>
        </authorList>
    </citation>
    <scope>NUCLEOTIDE SEQUENCE</scope>
    <source>
        <strain evidence="1">Rice</strain>
        <tissue evidence="1">Whole body</tissue>
    </source>
</reference>
<sequence>MTMISSRITISTVAIEDNLCPDAARWQDAVAIDLALEDCTMRGYMTDNVNMHVVTVHSAKATALHEPKAGVMKQAWLFSAPDAPTTT</sequence>
<gene>
    <name evidence="1" type="ORF">SFRICE_008650</name>
</gene>
<name>A0A2H1V3N9_SPOFR</name>
<protein>
    <submittedName>
        <fullName evidence="1">SFRICE_008650</fullName>
    </submittedName>
</protein>
<accession>A0A2H1V3N9</accession>